<feature type="region of interest" description="Disordered" evidence="1">
    <location>
        <begin position="1"/>
        <end position="20"/>
    </location>
</feature>
<organism evidence="2 3">
    <name type="scientific">Colletotrichum chrysophilum</name>
    <dbReference type="NCBI Taxonomy" id="1836956"/>
    <lineage>
        <taxon>Eukaryota</taxon>
        <taxon>Fungi</taxon>
        <taxon>Dikarya</taxon>
        <taxon>Ascomycota</taxon>
        <taxon>Pezizomycotina</taxon>
        <taxon>Sordariomycetes</taxon>
        <taxon>Hypocreomycetidae</taxon>
        <taxon>Glomerellales</taxon>
        <taxon>Glomerellaceae</taxon>
        <taxon>Colletotrichum</taxon>
        <taxon>Colletotrichum gloeosporioides species complex</taxon>
    </lineage>
</organism>
<feature type="region of interest" description="Disordered" evidence="1">
    <location>
        <begin position="69"/>
        <end position="96"/>
    </location>
</feature>
<evidence type="ECO:0000313" key="2">
    <source>
        <dbReference type="EMBL" id="KAK1844074.1"/>
    </source>
</evidence>
<reference evidence="2" key="1">
    <citation type="submission" date="2023-01" db="EMBL/GenBank/DDBJ databases">
        <title>Colletotrichum chrysophilum M932 genome sequence.</title>
        <authorList>
            <person name="Baroncelli R."/>
        </authorList>
    </citation>
    <scope>NUCLEOTIDE SEQUENCE</scope>
    <source>
        <strain evidence="2">M932</strain>
    </source>
</reference>
<proteinExistence type="predicted"/>
<evidence type="ECO:0000256" key="1">
    <source>
        <dbReference type="SAM" id="MobiDB-lite"/>
    </source>
</evidence>
<comment type="caution">
    <text evidence="2">The sequence shown here is derived from an EMBL/GenBank/DDBJ whole genome shotgun (WGS) entry which is preliminary data.</text>
</comment>
<protein>
    <submittedName>
        <fullName evidence="2">Uncharacterized protein</fullName>
    </submittedName>
</protein>
<name>A0AAD9AA61_9PEZI</name>
<keyword evidence="3" id="KW-1185">Reference proteome</keyword>
<dbReference type="Proteomes" id="UP001243330">
    <property type="component" value="Unassembled WGS sequence"/>
</dbReference>
<accession>A0AAD9AA61</accession>
<sequence length="140" mass="15542">MKYTLSSQLIGHQSQPRSPREICDAMQRNLPLLILLDRLSRQNLIKPVLETLGCRALQHSNLAQRTDTVPHRLGRKPDGEGHLSLANRNAEEGHLPPTLEHNVLDGLERVRVELPVKDVFPDEVAEAGLAVGAKAKDQLV</sequence>
<evidence type="ECO:0000313" key="3">
    <source>
        <dbReference type="Proteomes" id="UP001243330"/>
    </source>
</evidence>
<feature type="compositionally biased region" description="Polar residues" evidence="1">
    <location>
        <begin position="1"/>
        <end position="17"/>
    </location>
</feature>
<dbReference type="EMBL" id="JAQOWY010000327">
    <property type="protein sequence ID" value="KAK1844074.1"/>
    <property type="molecule type" value="Genomic_DNA"/>
</dbReference>
<gene>
    <name evidence="2" type="ORF">CCHR01_13308</name>
</gene>
<dbReference type="AlphaFoldDB" id="A0AAD9AA61"/>